<protein>
    <submittedName>
        <fullName evidence="2">Uncharacterized protein</fullName>
    </submittedName>
</protein>
<evidence type="ECO:0000256" key="1">
    <source>
        <dbReference type="SAM" id="MobiDB-lite"/>
    </source>
</evidence>
<sequence>MPSSQVHRTSTLFPARPRAGS</sequence>
<reference evidence="2" key="2">
    <citation type="journal article" date="2015" name="Data Brief">
        <title>Shoot transcriptome of the giant reed, Arundo donax.</title>
        <authorList>
            <person name="Barrero R.A."/>
            <person name="Guerrero F.D."/>
            <person name="Moolhuijzen P."/>
            <person name="Goolsby J.A."/>
            <person name="Tidwell J."/>
            <person name="Bellgard S.E."/>
            <person name="Bellgard M.I."/>
        </authorList>
    </citation>
    <scope>NUCLEOTIDE SEQUENCE</scope>
    <source>
        <tissue evidence="2">Shoot tissue taken approximately 20 cm above the soil surface</tissue>
    </source>
</reference>
<feature type="region of interest" description="Disordered" evidence="1">
    <location>
        <begin position="1"/>
        <end position="21"/>
    </location>
</feature>
<accession>A0A0A9HP58</accession>
<organism evidence="2">
    <name type="scientific">Arundo donax</name>
    <name type="common">Giant reed</name>
    <name type="synonym">Donax arundinaceus</name>
    <dbReference type="NCBI Taxonomy" id="35708"/>
    <lineage>
        <taxon>Eukaryota</taxon>
        <taxon>Viridiplantae</taxon>
        <taxon>Streptophyta</taxon>
        <taxon>Embryophyta</taxon>
        <taxon>Tracheophyta</taxon>
        <taxon>Spermatophyta</taxon>
        <taxon>Magnoliopsida</taxon>
        <taxon>Liliopsida</taxon>
        <taxon>Poales</taxon>
        <taxon>Poaceae</taxon>
        <taxon>PACMAD clade</taxon>
        <taxon>Arundinoideae</taxon>
        <taxon>Arundineae</taxon>
        <taxon>Arundo</taxon>
    </lineage>
</organism>
<dbReference type="EMBL" id="GBRH01158951">
    <property type="protein sequence ID" value="JAE38945.1"/>
    <property type="molecule type" value="Transcribed_RNA"/>
</dbReference>
<dbReference type="AlphaFoldDB" id="A0A0A9HP58"/>
<feature type="compositionally biased region" description="Polar residues" evidence="1">
    <location>
        <begin position="1"/>
        <end position="12"/>
    </location>
</feature>
<evidence type="ECO:0000313" key="2">
    <source>
        <dbReference type="EMBL" id="JAE38945.1"/>
    </source>
</evidence>
<name>A0A0A9HP58_ARUDO</name>
<reference evidence="2" key="1">
    <citation type="submission" date="2014-09" db="EMBL/GenBank/DDBJ databases">
        <authorList>
            <person name="Magalhaes I.L.F."/>
            <person name="Oliveira U."/>
            <person name="Santos F.R."/>
            <person name="Vidigal T.H.D.A."/>
            <person name="Brescovit A.D."/>
            <person name="Santos A.J."/>
        </authorList>
    </citation>
    <scope>NUCLEOTIDE SEQUENCE</scope>
    <source>
        <tissue evidence="2">Shoot tissue taken approximately 20 cm above the soil surface</tissue>
    </source>
</reference>
<proteinExistence type="predicted"/>